<dbReference type="Proteomes" id="UP000655523">
    <property type="component" value="Unassembled WGS sequence"/>
</dbReference>
<proteinExistence type="predicted"/>
<organism evidence="2 3">
    <name type="scientific">Paraburkholderia elongata</name>
    <dbReference type="NCBI Taxonomy" id="2675747"/>
    <lineage>
        <taxon>Bacteria</taxon>
        <taxon>Pseudomonadati</taxon>
        <taxon>Pseudomonadota</taxon>
        <taxon>Betaproteobacteria</taxon>
        <taxon>Burkholderiales</taxon>
        <taxon>Burkholderiaceae</taxon>
        <taxon>Paraburkholderia</taxon>
    </lineage>
</organism>
<protein>
    <recommendedName>
        <fullName evidence="1">Cupin type-2 domain-containing protein</fullName>
    </recommendedName>
</protein>
<evidence type="ECO:0000259" key="1">
    <source>
        <dbReference type="Pfam" id="PF07883"/>
    </source>
</evidence>
<dbReference type="SUPFAM" id="SSF51182">
    <property type="entry name" value="RmlC-like cupins"/>
    <property type="match status" value="1"/>
</dbReference>
<dbReference type="InterPro" id="IPR047142">
    <property type="entry name" value="OryJ/VirC-like"/>
</dbReference>
<dbReference type="PANTHER" id="PTHR36156">
    <property type="entry name" value="SLR2101 PROTEIN"/>
    <property type="match status" value="1"/>
</dbReference>
<name>A0A972SJ17_9BURK</name>
<gene>
    <name evidence="2" type="ORF">GNZ13_19125</name>
</gene>
<comment type="caution">
    <text evidence="2">The sequence shown here is derived from an EMBL/GenBank/DDBJ whole genome shotgun (WGS) entry which is preliminary data.</text>
</comment>
<dbReference type="Pfam" id="PF07883">
    <property type="entry name" value="Cupin_2"/>
    <property type="match status" value="1"/>
</dbReference>
<dbReference type="RefSeq" id="WP_172167171.1">
    <property type="nucleotide sequence ID" value="NZ_WOEZ01000098.1"/>
</dbReference>
<dbReference type="InterPro" id="IPR014710">
    <property type="entry name" value="RmlC-like_jellyroll"/>
</dbReference>
<dbReference type="EMBL" id="WOEZ01000098">
    <property type="protein sequence ID" value="NPT56639.1"/>
    <property type="molecule type" value="Genomic_DNA"/>
</dbReference>
<sequence length="181" mass="20510">MTKNWKRYVVGPNVDGKSAVLLDEATNVQHNPGIFYRATLWSAREVPVDNSIEWDRANEVTTREPFPGGVLFRALEIPPDTADKAHHVEQLRKLNLEVQQKHQPSAEDLARHPSMHRTDTLDCLTCIKGEIYLVTDVDEVLMQPGDTVVIRGTNHAWSNRSNEPCLLCGCMIDATQREQIR</sequence>
<feature type="domain" description="Cupin type-2" evidence="1">
    <location>
        <begin position="115"/>
        <end position="167"/>
    </location>
</feature>
<dbReference type="InterPro" id="IPR011051">
    <property type="entry name" value="RmlC_Cupin_sf"/>
</dbReference>
<evidence type="ECO:0000313" key="3">
    <source>
        <dbReference type="Proteomes" id="UP000655523"/>
    </source>
</evidence>
<dbReference type="Gene3D" id="2.60.120.10">
    <property type="entry name" value="Jelly Rolls"/>
    <property type="match status" value="1"/>
</dbReference>
<evidence type="ECO:0000313" key="2">
    <source>
        <dbReference type="EMBL" id="NPT56639.1"/>
    </source>
</evidence>
<reference evidence="2 3" key="1">
    <citation type="submission" date="2019-11" db="EMBL/GenBank/DDBJ databases">
        <title>Metabolism of dissolved organic matter in forest soils.</title>
        <authorList>
            <person name="Cyle K.T."/>
            <person name="Wilhelm R.C."/>
            <person name="Martinez C.E."/>
        </authorList>
    </citation>
    <scope>NUCLEOTIDE SEQUENCE [LARGE SCALE GENOMIC DNA]</scope>
    <source>
        <strain evidence="2 3">5N</strain>
    </source>
</reference>
<keyword evidence="3" id="KW-1185">Reference proteome</keyword>
<dbReference type="CDD" id="cd02231">
    <property type="entry name" value="cupin_BLL6423-like"/>
    <property type="match status" value="1"/>
</dbReference>
<accession>A0A972SJ17</accession>
<dbReference type="AlphaFoldDB" id="A0A972SJ17"/>
<dbReference type="InterPro" id="IPR013096">
    <property type="entry name" value="Cupin_2"/>
</dbReference>
<dbReference type="PANTHER" id="PTHR36156:SF2">
    <property type="entry name" value="CUPIN TYPE-2 DOMAIN-CONTAINING PROTEIN"/>
    <property type="match status" value="1"/>
</dbReference>